<geneLocation type="plasmid" evidence="1 2">
    <name>pLM1</name>
</geneLocation>
<evidence type="ECO:0000313" key="1">
    <source>
        <dbReference type="EMBL" id="AJT51620.1"/>
    </source>
</evidence>
<proteinExistence type="predicted"/>
<dbReference type="AlphaFoldDB" id="A0A0D4CNX5"/>
<gene>
    <name evidence="1" type="ORF">LBLM1_11395</name>
</gene>
<organism evidence="1 2">
    <name type="scientific">Limosilactobacillus mucosae LM1</name>
    <dbReference type="NCBI Taxonomy" id="1130798"/>
    <lineage>
        <taxon>Bacteria</taxon>
        <taxon>Bacillati</taxon>
        <taxon>Bacillota</taxon>
        <taxon>Bacilli</taxon>
        <taxon>Lactobacillales</taxon>
        <taxon>Lactobacillaceae</taxon>
        <taxon>Limosilactobacillus</taxon>
    </lineage>
</organism>
<dbReference type="Gene3D" id="3.40.1360.10">
    <property type="match status" value="1"/>
</dbReference>
<name>A0A0D4CNX5_LIMMU</name>
<protein>
    <submittedName>
        <fullName evidence="1">DNA primase</fullName>
    </submittedName>
</protein>
<dbReference type="SUPFAM" id="SSF56731">
    <property type="entry name" value="DNA primase core"/>
    <property type="match status" value="1"/>
</dbReference>
<accession>A0A0D4CNX5</accession>
<keyword evidence="1" id="KW-0614">Plasmid</keyword>
<evidence type="ECO:0000313" key="2">
    <source>
        <dbReference type="Proteomes" id="UP000003645"/>
    </source>
</evidence>
<reference evidence="1 2" key="1">
    <citation type="journal article" date="2012" name="J. Bacteriol.">
        <title>Genome sequence of Lactobacillus mucosae LM1, isolated from piglet feces.</title>
        <authorList>
            <person name="Lee J.H."/>
            <person name="Valeriano V.D."/>
            <person name="Shin Y.R."/>
            <person name="Chae J.P."/>
            <person name="Kim G.B."/>
            <person name="Ham J.S."/>
            <person name="Chun J."/>
            <person name="Kang D.K."/>
        </authorList>
    </citation>
    <scope>NUCLEOTIDE SEQUENCE [LARGE SCALE GENOMIC DNA]</scope>
    <source>
        <strain evidence="1 2">LM1</strain>
        <plasmid evidence="1">pLM1</plasmid>
    </source>
</reference>
<dbReference type="OrthoDB" id="2327166at2"/>
<dbReference type="HOGENOM" id="CLU_069085_0_0_9"/>
<keyword evidence="2" id="KW-1185">Reference proteome</keyword>
<dbReference type="EMBL" id="CP011014">
    <property type="protein sequence ID" value="AJT51620.1"/>
    <property type="molecule type" value="Genomic_DNA"/>
</dbReference>
<dbReference type="KEGG" id="lmu:LBLM1_11395"/>
<dbReference type="RefSeq" id="WP_039946324.1">
    <property type="nucleotide sequence ID" value="NZ_CP011014.1"/>
</dbReference>
<dbReference type="Proteomes" id="UP000003645">
    <property type="component" value="Plasmid pLM1"/>
</dbReference>
<sequence length="347" mass="40015">MQAKELKQFLLADKDRIIKVMAQAGFHDFRSQSNELRCALPDGTNPTGVMVKYDDTLYTAMFEIGYTGDLFGALAKIMNFGFSDVMLFIHGMFGIANENNNIGMIDPLSDLKKLANGTYYRNQEPNKLYNPNVMDKYIHTIHHSILEEGIVPRVAYHFGIAYDPYKDRILFPHYDWVHTDKIVGIKGRTTQTAEEMDITGTPKYWNYITGYKKTQNLYGYNIAKDNLDACKMMILFEGEKSVLKQFSYEQGKGCSVALGGHAISENQVEFILKHVPNDCEIVLAFDKDVMTNESEGEPYIKEQVKRFLPFRKASYIFDKYNLLGEKDSPIDKGYKIWRYLLKWRLKV</sequence>